<evidence type="ECO:0000256" key="8">
    <source>
        <dbReference type="SAM" id="Phobius"/>
    </source>
</evidence>
<dbReference type="GO" id="GO:0009252">
    <property type="term" value="P:peptidoglycan biosynthetic process"/>
    <property type="evidence" value="ECO:0007669"/>
    <property type="project" value="UniProtKB-KW"/>
</dbReference>
<keyword evidence="4" id="KW-0133">Cell shape</keyword>
<dbReference type="GO" id="GO:0005886">
    <property type="term" value="C:plasma membrane"/>
    <property type="evidence" value="ECO:0007669"/>
    <property type="project" value="UniProtKB-SubCell"/>
</dbReference>
<organism evidence="9">
    <name type="scientific">marine sediment metagenome</name>
    <dbReference type="NCBI Taxonomy" id="412755"/>
    <lineage>
        <taxon>unclassified sequences</taxon>
        <taxon>metagenomes</taxon>
        <taxon>ecological metagenomes</taxon>
    </lineage>
</organism>
<comment type="caution">
    <text evidence="9">The sequence shown here is derived from an EMBL/GenBank/DDBJ whole genome shotgun (WGS) entry which is preliminary data.</text>
</comment>
<comment type="subcellular location">
    <subcellularLocation>
        <location evidence="1">Cell membrane</location>
        <topology evidence="1">Multi-pass membrane protein</topology>
    </subcellularLocation>
</comment>
<dbReference type="GO" id="GO:0034204">
    <property type="term" value="P:lipid translocation"/>
    <property type="evidence" value="ECO:0007669"/>
    <property type="project" value="TreeGrafter"/>
</dbReference>
<evidence type="ECO:0000313" key="9">
    <source>
        <dbReference type="EMBL" id="GAH74569.1"/>
    </source>
</evidence>
<proteinExistence type="predicted"/>
<dbReference type="InterPro" id="IPR051050">
    <property type="entry name" value="Lipid_II_flippase_MurJ/MviN"/>
</dbReference>
<dbReference type="PRINTS" id="PR01806">
    <property type="entry name" value="VIRFACTRMVIN"/>
</dbReference>
<feature type="non-terminal residue" evidence="9">
    <location>
        <position position="1"/>
    </location>
</feature>
<keyword evidence="5" id="KW-0573">Peptidoglycan synthesis</keyword>
<evidence type="ECO:0000256" key="3">
    <source>
        <dbReference type="ARBA" id="ARBA00022692"/>
    </source>
</evidence>
<dbReference type="PANTHER" id="PTHR47019:SF1">
    <property type="entry name" value="LIPID II FLIPPASE MURJ"/>
    <property type="match status" value="1"/>
</dbReference>
<feature type="transmembrane region" description="Helical" evidence="8">
    <location>
        <begin position="72"/>
        <end position="90"/>
    </location>
</feature>
<protein>
    <submittedName>
        <fullName evidence="9">Uncharacterized protein</fullName>
    </submittedName>
</protein>
<accession>X1J887</accession>
<dbReference type="AlphaFoldDB" id="X1J887"/>
<gene>
    <name evidence="9" type="ORF">S03H2_47831</name>
</gene>
<feature type="transmembrane region" description="Helical" evidence="8">
    <location>
        <begin position="48"/>
        <end position="66"/>
    </location>
</feature>
<evidence type="ECO:0000256" key="1">
    <source>
        <dbReference type="ARBA" id="ARBA00004651"/>
    </source>
</evidence>
<reference evidence="9" key="1">
    <citation type="journal article" date="2014" name="Front. Microbiol.">
        <title>High frequency of phylogenetically diverse reductive dehalogenase-homologous genes in deep subseafloor sedimentary metagenomes.</title>
        <authorList>
            <person name="Kawai M."/>
            <person name="Futagami T."/>
            <person name="Toyoda A."/>
            <person name="Takaki Y."/>
            <person name="Nishi S."/>
            <person name="Hori S."/>
            <person name="Arai W."/>
            <person name="Tsubouchi T."/>
            <person name="Morono Y."/>
            <person name="Uchiyama I."/>
            <person name="Ito T."/>
            <person name="Fujiyama A."/>
            <person name="Inagaki F."/>
            <person name="Takami H."/>
        </authorList>
    </citation>
    <scope>NUCLEOTIDE SEQUENCE</scope>
    <source>
        <strain evidence="9">Expedition CK06-06</strain>
    </source>
</reference>
<evidence type="ECO:0000256" key="6">
    <source>
        <dbReference type="ARBA" id="ARBA00022989"/>
    </source>
</evidence>
<keyword evidence="7 8" id="KW-0472">Membrane</keyword>
<keyword evidence="2" id="KW-1003">Cell membrane</keyword>
<name>X1J887_9ZZZZ</name>
<feature type="transmembrane region" description="Helical" evidence="8">
    <location>
        <begin position="102"/>
        <end position="126"/>
    </location>
</feature>
<feature type="transmembrane region" description="Helical" evidence="8">
    <location>
        <begin position="138"/>
        <end position="163"/>
    </location>
</feature>
<sequence>GQFSGKDTDMVAWTLLFYALGLCGYFSQQVVTRAFYSMQDSKTPMTSALTAVAANIVLNLVLIWFLGTGGLALSTALCSYLQVVILAVMLRRQLGSAIFEGLAVTLAKTIAATLLMSAAIVITVWLSRSWPNVFKLALVVPAAAAVYLAAAKVLGVEALSVFAGGKKDT</sequence>
<dbReference type="InterPro" id="IPR004268">
    <property type="entry name" value="MurJ"/>
</dbReference>
<evidence type="ECO:0000256" key="5">
    <source>
        <dbReference type="ARBA" id="ARBA00022984"/>
    </source>
</evidence>
<feature type="transmembrane region" description="Helical" evidence="8">
    <location>
        <begin position="12"/>
        <end position="36"/>
    </location>
</feature>
<evidence type="ECO:0000256" key="2">
    <source>
        <dbReference type="ARBA" id="ARBA00022475"/>
    </source>
</evidence>
<keyword evidence="6 8" id="KW-1133">Transmembrane helix</keyword>
<evidence type="ECO:0000256" key="4">
    <source>
        <dbReference type="ARBA" id="ARBA00022960"/>
    </source>
</evidence>
<evidence type="ECO:0000256" key="7">
    <source>
        <dbReference type="ARBA" id="ARBA00023136"/>
    </source>
</evidence>
<dbReference type="GO" id="GO:0015648">
    <property type="term" value="F:lipid-linked peptidoglycan transporter activity"/>
    <property type="evidence" value="ECO:0007669"/>
    <property type="project" value="TreeGrafter"/>
</dbReference>
<keyword evidence="3 8" id="KW-0812">Transmembrane</keyword>
<dbReference type="GO" id="GO:0008360">
    <property type="term" value="P:regulation of cell shape"/>
    <property type="evidence" value="ECO:0007669"/>
    <property type="project" value="UniProtKB-KW"/>
</dbReference>
<dbReference type="EMBL" id="BARU01030113">
    <property type="protein sequence ID" value="GAH74569.1"/>
    <property type="molecule type" value="Genomic_DNA"/>
</dbReference>
<dbReference type="PANTHER" id="PTHR47019">
    <property type="entry name" value="LIPID II FLIPPASE MURJ"/>
    <property type="match status" value="1"/>
</dbReference>
<dbReference type="Pfam" id="PF03023">
    <property type="entry name" value="MurJ"/>
    <property type="match status" value="1"/>
</dbReference>